<keyword evidence="4" id="KW-0853">WD repeat</keyword>
<sequence>MSSPISFLTSTPMPVEWIDSNHYVTAVGCNIVIASISNPDQYEFLEGHSQEITTFAVDKNKTIIVSGQCGKESHTETSTPVIVWDIQSRSQIIVLRGHKSAIKNIAISEDSRIVAVTDQTTNKIWIWDLREQDLGCFLQPPKPASSIVFGGCLKDSWLLHVTYDKYLMEYTIKFDVRTFEYKSEEKQYANPTNGYKRTYDTSSFVFPFLFVGTKAGELAVYHAASATLRANLPVDSFSVSAITDGPDEGTVLVGGHDLSILRGNDKDWTVVKTMHLDCPIATISRLDNRALVRCIDTSIQLIDLRRMSRQTIYTGIVNRPLCCAATNETVVVGLGENGLTIAYIERGGRLTFSEYRPEFKATAVAATPVGDFVIGCSDGTLAEIDGRGIELWRTERVHRGKITAICATADFIATGGADGMIRIVTHKSRTLINEIMVHNAQVYKIIPAFGHPQQIHSVSADRTMTTTDISTGKRICQQLTADRIAFTSIDQLTDGETEILVSMGDGKVRAYDWPRKGIIFELDSPQALQINSIALKPKSRFLACGGESEYLSFCDVKDECGEWSVGGTGHSLPIRCVTWTSDGKYLLSAADDGLCIWKV</sequence>
<evidence type="ECO:0000256" key="4">
    <source>
        <dbReference type="ARBA" id="ARBA00022574"/>
    </source>
</evidence>
<dbReference type="SUPFAM" id="SSF50998">
    <property type="entry name" value="Quinoprotein alcohol dehydrogenase-like"/>
    <property type="match status" value="1"/>
</dbReference>
<comment type="caution">
    <text evidence="9">The sequence shown here is derived from an EMBL/GenBank/DDBJ whole genome shotgun (WGS) entry which is preliminary data.</text>
</comment>
<dbReference type="InterPro" id="IPR015943">
    <property type="entry name" value="WD40/YVTN_repeat-like_dom_sf"/>
</dbReference>
<comment type="similarity">
    <text evidence="7">Belongs to the CFAP52 family.</text>
</comment>
<dbReference type="VEuPathDB" id="TrichDB:TRFO_26233"/>
<evidence type="ECO:0000313" key="9">
    <source>
        <dbReference type="EMBL" id="OHT05879.1"/>
    </source>
</evidence>
<accession>A0A1J4K3D0</accession>
<evidence type="ECO:0000256" key="3">
    <source>
        <dbReference type="ARBA" id="ARBA00022490"/>
    </source>
</evidence>
<organism evidence="9 10">
    <name type="scientific">Tritrichomonas foetus</name>
    <dbReference type="NCBI Taxonomy" id="1144522"/>
    <lineage>
        <taxon>Eukaryota</taxon>
        <taxon>Metamonada</taxon>
        <taxon>Parabasalia</taxon>
        <taxon>Tritrichomonadida</taxon>
        <taxon>Tritrichomonadidae</taxon>
        <taxon>Tritrichomonas</taxon>
    </lineage>
</organism>
<dbReference type="PANTHER" id="PTHR13720">
    <property type="entry name" value="WD-40 REPEAT PROTEIN"/>
    <property type="match status" value="1"/>
</dbReference>
<dbReference type="InterPro" id="IPR050630">
    <property type="entry name" value="WD_repeat_EMAP"/>
</dbReference>
<protein>
    <recommendedName>
        <fullName evidence="8">Cilia- and flagella-associated protein 52</fullName>
    </recommendedName>
</protein>
<evidence type="ECO:0000313" key="10">
    <source>
        <dbReference type="Proteomes" id="UP000179807"/>
    </source>
</evidence>
<comment type="subcellular location">
    <subcellularLocation>
        <location evidence="1">Cell projection</location>
        <location evidence="1">Cilium</location>
        <location evidence="1">Flagellum</location>
    </subcellularLocation>
    <subcellularLocation>
        <location evidence="2">Cytoplasm</location>
    </subcellularLocation>
</comment>
<proteinExistence type="inferred from homology"/>
<dbReference type="SMART" id="SM00320">
    <property type="entry name" value="WD40"/>
    <property type="match status" value="6"/>
</dbReference>
<keyword evidence="3" id="KW-0963">Cytoplasm</keyword>
<gene>
    <name evidence="9" type="ORF">TRFO_26233</name>
</gene>
<dbReference type="GeneID" id="94839532"/>
<dbReference type="GO" id="GO:0005930">
    <property type="term" value="C:axoneme"/>
    <property type="evidence" value="ECO:0007669"/>
    <property type="project" value="UniProtKB-ARBA"/>
</dbReference>
<evidence type="ECO:0000256" key="5">
    <source>
        <dbReference type="ARBA" id="ARBA00022737"/>
    </source>
</evidence>
<dbReference type="InterPro" id="IPR036322">
    <property type="entry name" value="WD40_repeat_dom_sf"/>
</dbReference>
<dbReference type="InterPro" id="IPR001680">
    <property type="entry name" value="WD40_rpt"/>
</dbReference>
<dbReference type="RefSeq" id="XP_068359015.1">
    <property type="nucleotide sequence ID" value="XM_068504828.1"/>
</dbReference>
<dbReference type="AlphaFoldDB" id="A0A1J4K3D0"/>
<evidence type="ECO:0000256" key="2">
    <source>
        <dbReference type="ARBA" id="ARBA00004496"/>
    </source>
</evidence>
<dbReference type="OrthoDB" id="10264376at2759"/>
<keyword evidence="6" id="KW-0969">Cilium</keyword>
<keyword evidence="6" id="KW-0966">Cell projection</keyword>
<keyword evidence="5" id="KW-0677">Repeat</keyword>
<evidence type="ECO:0000256" key="8">
    <source>
        <dbReference type="ARBA" id="ARBA00029552"/>
    </source>
</evidence>
<dbReference type="EMBL" id="MLAK01000743">
    <property type="protein sequence ID" value="OHT05879.1"/>
    <property type="molecule type" value="Genomic_DNA"/>
</dbReference>
<evidence type="ECO:0000256" key="6">
    <source>
        <dbReference type="ARBA" id="ARBA00022846"/>
    </source>
</evidence>
<dbReference type="Pfam" id="PF00400">
    <property type="entry name" value="WD40"/>
    <property type="match status" value="3"/>
</dbReference>
<dbReference type="Gene3D" id="2.130.10.10">
    <property type="entry name" value="YVTN repeat-like/Quinoprotein amine dehydrogenase"/>
    <property type="match status" value="3"/>
</dbReference>
<evidence type="ECO:0000256" key="7">
    <source>
        <dbReference type="ARBA" id="ARBA00029456"/>
    </source>
</evidence>
<dbReference type="SUPFAM" id="SSF50978">
    <property type="entry name" value="WD40 repeat-like"/>
    <property type="match status" value="1"/>
</dbReference>
<dbReference type="InterPro" id="IPR011047">
    <property type="entry name" value="Quinoprotein_ADH-like_sf"/>
</dbReference>
<keyword evidence="6" id="KW-0282">Flagellum</keyword>
<dbReference type="PANTHER" id="PTHR13720:SF14">
    <property type="entry name" value="CILIA- AND FLAGELLA-ASSOCIATED PROTEIN 52"/>
    <property type="match status" value="1"/>
</dbReference>
<evidence type="ECO:0000256" key="1">
    <source>
        <dbReference type="ARBA" id="ARBA00004230"/>
    </source>
</evidence>
<reference evidence="9" key="1">
    <citation type="submission" date="2016-10" db="EMBL/GenBank/DDBJ databases">
        <authorList>
            <person name="Benchimol M."/>
            <person name="Almeida L.G."/>
            <person name="Vasconcelos A.T."/>
            <person name="Perreira-Neves A."/>
            <person name="Rosa I.A."/>
            <person name="Tasca T."/>
            <person name="Bogo M.R."/>
            <person name="de Souza W."/>
        </authorList>
    </citation>
    <scope>NUCLEOTIDE SEQUENCE [LARGE SCALE GENOMIC DNA]</scope>
    <source>
        <strain evidence="9">K</strain>
    </source>
</reference>
<dbReference type="GO" id="GO:0031514">
    <property type="term" value="C:motile cilium"/>
    <property type="evidence" value="ECO:0007669"/>
    <property type="project" value="UniProtKB-SubCell"/>
</dbReference>
<keyword evidence="10" id="KW-1185">Reference proteome</keyword>
<dbReference type="Proteomes" id="UP000179807">
    <property type="component" value="Unassembled WGS sequence"/>
</dbReference>
<name>A0A1J4K3D0_9EUKA</name>